<protein>
    <recommendedName>
        <fullName evidence="2">Sortilin N-terminal domain-containing protein</fullName>
    </recommendedName>
</protein>
<reference evidence="1" key="1">
    <citation type="submission" date="2018-05" db="EMBL/GenBank/DDBJ databases">
        <authorList>
            <person name="Lanie J.A."/>
            <person name="Ng W.-L."/>
            <person name="Kazmierczak K.M."/>
            <person name="Andrzejewski T.M."/>
            <person name="Davidsen T.M."/>
            <person name="Wayne K.J."/>
            <person name="Tettelin H."/>
            <person name="Glass J.I."/>
            <person name="Rusch D."/>
            <person name="Podicherti R."/>
            <person name="Tsui H.-C.T."/>
            <person name="Winkler M.E."/>
        </authorList>
    </citation>
    <scope>NUCLEOTIDE SEQUENCE</scope>
</reference>
<dbReference type="SUPFAM" id="SSF110296">
    <property type="entry name" value="Oligoxyloglucan reducing end-specific cellobiohydrolase"/>
    <property type="match status" value="1"/>
</dbReference>
<dbReference type="AlphaFoldDB" id="A0A381PLL4"/>
<gene>
    <name evidence="1" type="ORF">METZ01_LOCUS20192</name>
</gene>
<dbReference type="InterPro" id="IPR052025">
    <property type="entry name" value="Xyloglucanase_GH74"/>
</dbReference>
<dbReference type="EMBL" id="UINC01001008">
    <property type="protein sequence ID" value="SUZ67338.1"/>
    <property type="molecule type" value="Genomic_DNA"/>
</dbReference>
<dbReference type="Gene3D" id="2.130.10.10">
    <property type="entry name" value="YVTN repeat-like/Quinoprotein amine dehydrogenase"/>
    <property type="match status" value="2"/>
</dbReference>
<dbReference type="InterPro" id="IPR015943">
    <property type="entry name" value="WD40/YVTN_repeat-like_dom_sf"/>
</dbReference>
<evidence type="ECO:0008006" key="2">
    <source>
        <dbReference type="Google" id="ProtNLM"/>
    </source>
</evidence>
<dbReference type="GO" id="GO:0010411">
    <property type="term" value="P:xyloglucan metabolic process"/>
    <property type="evidence" value="ECO:0007669"/>
    <property type="project" value="TreeGrafter"/>
</dbReference>
<organism evidence="1">
    <name type="scientific">marine metagenome</name>
    <dbReference type="NCBI Taxonomy" id="408172"/>
    <lineage>
        <taxon>unclassified sequences</taxon>
        <taxon>metagenomes</taxon>
        <taxon>ecological metagenomes</taxon>
    </lineage>
</organism>
<dbReference type="PANTHER" id="PTHR43739">
    <property type="entry name" value="XYLOGLUCANASE (EUROFUNG)"/>
    <property type="match status" value="1"/>
</dbReference>
<name>A0A381PLL4_9ZZZZ</name>
<evidence type="ECO:0000313" key="1">
    <source>
        <dbReference type="EMBL" id="SUZ67338.1"/>
    </source>
</evidence>
<sequence>MSYTIALGTVGGGLWVGYNGGEKWRQIQGPMDPESNVRAIAGDPRDPQHLIASVDGDGIYESFDGGSHWKHAASLADRPIWSLSFDPHDPQRIYAGTRPGVFVSDDAGASFSEMVTTISDRCPIGVPRTTNVLVDPNDSDTVYASVEVDGLHRSRDRGATWESFGDLGPSEFYNDVHGFALRSRDNETELLITSPFGLGRSQDDGKTWNWHEFQPLEGSKLEYAYSRCVRTPWEDDTVIVCVGDFIPGRIGAIEVSRDGGKSFDRAQLPENPKATMYWIATHEELPGVAMATSVYGQIYISEDYCGSWQKLDRELGEIRASVLVPTQ</sequence>
<accession>A0A381PLL4</accession>
<dbReference type="PANTHER" id="PTHR43739:SF5">
    <property type="entry name" value="EXO-ALPHA-SIALIDASE"/>
    <property type="match status" value="1"/>
</dbReference>
<proteinExistence type="predicted"/>